<dbReference type="AlphaFoldDB" id="A0A015YH70"/>
<reference evidence="2 3" key="1">
    <citation type="submission" date="2014-02" db="EMBL/GenBank/DDBJ databases">
        <authorList>
            <person name="Sears C."/>
            <person name="Carroll K."/>
            <person name="Sack B.R."/>
            <person name="Qadri F."/>
            <person name="Myers L.L."/>
            <person name="Chung G.-T."/>
            <person name="Escheverria P."/>
            <person name="Fraser C.M."/>
            <person name="Sadzewicz L."/>
            <person name="Shefchek K.A."/>
            <person name="Tallon L."/>
            <person name="Das S.P."/>
            <person name="Daugherty S."/>
            <person name="Mongodin E.F."/>
        </authorList>
    </citation>
    <scope>NUCLEOTIDE SEQUENCE [LARGE SCALE GENOMIC DNA]</scope>
    <source>
        <strain evidence="2 3">S36L11</strain>
    </source>
</reference>
<sequence>MEENKLTKQENDTLSIFGKGKTIYQVAGNDVALSFDIVRNYLTKGSGQVSDQDIVQFISICKFNQLNPFLNEAFLVKFGQQPAQMIVSKEAFFKRADASEQYEGFKAGVILIRDNQIVEVEGCFYNEKTDVLVGGWCEVYRSDRKFPIVAKVNLSEYDKKQSIWNEKKSTMISKIAKVQALREAFPAQLGAMYTQEEQEVKFAEYEDVTGKESKGNKLAEIAAKAAGVEEQPNPEQLETQSQNNANNKPVQKTLL</sequence>
<comment type="caution">
    <text evidence="2">The sequence shown here is derived from an EMBL/GenBank/DDBJ whole genome shotgun (WGS) entry which is preliminary data.</text>
</comment>
<dbReference type="InterPro" id="IPR010183">
    <property type="entry name" value="Phage_lambda_Bet"/>
</dbReference>
<accession>A0A015YH70</accession>
<dbReference type="RefSeq" id="WP_050427449.1">
    <property type="nucleotide sequence ID" value="NZ_JGDJ01000060.1"/>
</dbReference>
<gene>
    <name evidence="2" type="primary">bet</name>
    <name evidence="2" type="ORF">M136_4998</name>
</gene>
<dbReference type="Pfam" id="PF03837">
    <property type="entry name" value="RecT"/>
    <property type="match status" value="1"/>
</dbReference>
<organism evidence="2 3">
    <name type="scientific">Bacteroides fragilis str. S36L11</name>
    <dbReference type="NCBI Taxonomy" id="1339327"/>
    <lineage>
        <taxon>Bacteria</taxon>
        <taxon>Pseudomonadati</taxon>
        <taxon>Bacteroidota</taxon>
        <taxon>Bacteroidia</taxon>
        <taxon>Bacteroidales</taxon>
        <taxon>Bacteroidaceae</taxon>
        <taxon>Bacteroides</taxon>
    </lineage>
</organism>
<evidence type="ECO:0000256" key="1">
    <source>
        <dbReference type="SAM" id="MobiDB-lite"/>
    </source>
</evidence>
<name>A0A015YH70_BACFG</name>
<dbReference type="GO" id="GO:0003677">
    <property type="term" value="F:DNA binding"/>
    <property type="evidence" value="ECO:0007669"/>
    <property type="project" value="InterPro"/>
</dbReference>
<dbReference type="NCBIfam" id="TIGR01913">
    <property type="entry name" value="bet_lambda"/>
    <property type="match status" value="1"/>
</dbReference>
<proteinExistence type="predicted"/>
<dbReference type="Proteomes" id="UP000022082">
    <property type="component" value="Unassembled WGS sequence"/>
</dbReference>
<evidence type="ECO:0000313" key="3">
    <source>
        <dbReference type="Proteomes" id="UP000022082"/>
    </source>
</evidence>
<dbReference type="PATRIC" id="fig|1339327.3.peg.262"/>
<dbReference type="EMBL" id="JGDJ01000060">
    <property type="protein sequence ID" value="EXZ31237.1"/>
    <property type="molecule type" value="Genomic_DNA"/>
</dbReference>
<feature type="region of interest" description="Disordered" evidence="1">
    <location>
        <begin position="227"/>
        <end position="255"/>
    </location>
</feature>
<evidence type="ECO:0000313" key="2">
    <source>
        <dbReference type="EMBL" id="EXZ31237.1"/>
    </source>
</evidence>
<dbReference type="GO" id="GO:0006310">
    <property type="term" value="P:DNA recombination"/>
    <property type="evidence" value="ECO:0007669"/>
    <property type="project" value="InterPro"/>
</dbReference>
<dbReference type="InterPro" id="IPR018330">
    <property type="entry name" value="RecT_fam"/>
</dbReference>
<protein>
    <submittedName>
        <fullName evidence="2">Phage recombination protein Bet</fullName>
    </submittedName>
</protein>
<feature type="compositionally biased region" description="Polar residues" evidence="1">
    <location>
        <begin position="233"/>
        <end position="255"/>
    </location>
</feature>